<keyword evidence="1" id="KW-0812">Transmembrane</keyword>
<keyword evidence="1" id="KW-1133">Transmembrane helix</keyword>
<reference evidence="2" key="1">
    <citation type="submission" date="2006-06" db="EMBL/GenBank/DDBJ databases">
        <title>Complete sequence of Trichodesmium erythraeum IMS101.</title>
        <authorList>
            <consortium name="US DOE Joint Genome Institute"/>
            <person name="Copeland A."/>
            <person name="Lucas S."/>
            <person name="Lapidus A."/>
            <person name="Barry K."/>
            <person name="Detter J.C."/>
            <person name="Glavina del Rio T."/>
            <person name="Hammon N."/>
            <person name="Israni S."/>
            <person name="Dalin E."/>
            <person name="Tice H."/>
            <person name="Pitluck S."/>
            <person name="Kiss H."/>
            <person name="Munk A.C."/>
            <person name="Brettin T."/>
            <person name="Bruce D."/>
            <person name="Han C."/>
            <person name="Tapia R."/>
            <person name="Gilna P."/>
            <person name="Schmutz J."/>
            <person name="Larimer F."/>
            <person name="Land M."/>
            <person name="Hauser L."/>
            <person name="Kyrpides N."/>
            <person name="Kim E."/>
            <person name="Richardson P."/>
        </authorList>
    </citation>
    <scope>NUCLEOTIDE SEQUENCE [LARGE SCALE GENOMIC DNA]</scope>
    <source>
        <strain evidence="2">IMS101</strain>
    </source>
</reference>
<dbReference type="InterPro" id="IPR008470">
    <property type="entry name" value="Uncharacterised_Ycf33"/>
</dbReference>
<feature type="transmembrane region" description="Helical" evidence="1">
    <location>
        <begin position="51"/>
        <end position="74"/>
    </location>
</feature>
<dbReference type="PANTHER" id="PTHR36049">
    <property type="entry name" value="TRANSMEMBRANE PROTEIN"/>
    <property type="match status" value="1"/>
</dbReference>
<sequence length="79" mass="9102">MLCRVEFISNKIMQEFFNNVSRYPRYFITITLGIFFFLFDQLKPLLNKPITAIALIGLIIGTFIFLALTLQAMLGINPI</sequence>
<name>Q10XT4_TRIEI</name>
<keyword evidence="1" id="KW-0472">Membrane</keyword>
<evidence type="ECO:0000313" key="2">
    <source>
        <dbReference type="EMBL" id="ABG52940.1"/>
    </source>
</evidence>
<organism evidence="2">
    <name type="scientific">Trichodesmium erythraeum (strain IMS101)</name>
    <dbReference type="NCBI Taxonomy" id="203124"/>
    <lineage>
        <taxon>Bacteria</taxon>
        <taxon>Bacillati</taxon>
        <taxon>Cyanobacteriota</taxon>
        <taxon>Cyanophyceae</taxon>
        <taxon>Oscillatoriophycideae</taxon>
        <taxon>Oscillatoriales</taxon>
        <taxon>Microcoleaceae</taxon>
        <taxon>Trichodesmium</taxon>
    </lineage>
</organism>
<dbReference type="KEGG" id="ter:Tery_3907"/>
<feature type="transmembrane region" description="Helical" evidence="1">
    <location>
        <begin position="23"/>
        <end position="39"/>
    </location>
</feature>
<evidence type="ECO:0000256" key="1">
    <source>
        <dbReference type="SAM" id="Phobius"/>
    </source>
</evidence>
<dbReference type="Pfam" id="PF05421">
    <property type="entry name" value="DUF751"/>
    <property type="match status" value="1"/>
</dbReference>
<dbReference type="eggNOG" id="ENOG50330BX">
    <property type="taxonomic scope" value="Bacteria"/>
</dbReference>
<gene>
    <name evidence="2" type="ordered locus">Tery_3907</name>
</gene>
<dbReference type="HOGENOM" id="CLU_189266_0_0_3"/>
<accession>Q10XT4</accession>
<dbReference type="STRING" id="203124.Tery_3907"/>
<proteinExistence type="predicted"/>
<evidence type="ECO:0008006" key="3">
    <source>
        <dbReference type="Google" id="ProtNLM"/>
    </source>
</evidence>
<dbReference type="AlphaFoldDB" id="Q10XT4"/>
<dbReference type="EMBL" id="CP000393">
    <property type="protein sequence ID" value="ABG52940.1"/>
    <property type="molecule type" value="Genomic_DNA"/>
</dbReference>
<protein>
    <recommendedName>
        <fullName evidence="3">DUF751 domain-containing protein</fullName>
    </recommendedName>
</protein>
<dbReference type="PANTHER" id="PTHR36049:SF3">
    <property type="match status" value="1"/>
</dbReference>